<evidence type="ECO:0000313" key="7">
    <source>
        <dbReference type="EMBL" id="ABG61751.1"/>
    </source>
</evidence>
<name>Q11LH4_CHESB</name>
<dbReference type="Gene3D" id="3.40.462.20">
    <property type="match status" value="1"/>
</dbReference>
<dbReference type="SUPFAM" id="SSF56176">
    <property type="entry name" value="FAD-binding/transporter-associated domain-like"/>
    <property type="match status" value="1"/>
</dbReference>
<dbReference type="InterPro" id="IPR050416">
    <property type="entry name" value="FAD-linked_Oxidoreductase"/>
</dbReference>
<organism evidence="7">
    <name type="scientific">Chelativorans sp. (strain BNC1)</name>
    <dbReference type="NCBI Taxonomy" id="266779"/>
    <lineage>
        <taxon>Bacteria</taxon>
        <taxon>Pseudomonadati</taxon>
        <taxon>Pseudomonadota</taxon>
        <taxon>Alphaproteobacteria</taxon>
        <taxon>Hyphomicrobiales</taxon>
        <taxon>Phyllobacteriaceae</taxon>
        <taxon>Chelativorans</taxon>
    </lineage>
</organism>
<dbReference type="Gene3D" id="3.30.43.10">
    <property type="entry name" value="Uridine Diphospho-n-acetylenolpyruvylglucosamine Reductase, domain 2"/>
    <property type="match status" value="1"/>
</dbReference>
<gene>
    <name evidence="7" type="ordered locus">Meso_0347</name>
</gene>
<dbReference type="KEGG" id="mes:Meso_0347"/>
<dbReference type="InterPro" id="IPR016169">
    <property type="entry name" value="FAD-bd_PCMH_sub2"/>
</dbReference>
<dbReference type="InterPro" id="IPR016166">
    <property type="entry name" value="FAD-bd_PCMH"/>
</dbReference>
<evidence type="ECO:0000256" key="1">
    <source>
        <dbReference type="ARBA" id="ARBA00001974"/>
    </source>
</evidence>
<evidence type="ECO:0000256" key="4">
    <source>
        <dbReference type="ARBA" id="ARBA00022827"/>
    </source>
</evidence>
<dbReference type="PANTHER" id="PTHR42973">
    <property type="entry name" value="BINDING OXIDOREDUCTASE, PUTATIVE (AFU_ORTHOLOGUE AFUA_1G17690)-RELATED"/>
    <property type="match status" value="1"/>
</dbReference>
<dbReference type="GO" id="GO:0071949">
    <property type="term" value="F:FAD binding"/>
    <property type="evidence" value="ECO:0007669"/>
    <property type="project" value="InterPro"/>
</dbReference>
<dbReference type="PANTHER" id="PTHR42973:SF39">
    <property type="entry name" value="FAD-BINDING PCMH-TYPE DOMAIN-CONTAINING PROTEIN"/>
    <property type="match status" value="1"/>
</dbReference>
<dbReference type="InterPro" id="IPR016167">
    <property type="entry name" value="FAD-bd_PCMH_sub1"/>
</dbReference>
<dbReference type="InterPro" id="IPR036318">
    <property type="entry name" value="FAD-bd_PCMH-like_sf"/>
</dbReference>
<dbReference type="STRING" id="266779.Meso_0347"/>
<dbReference type="Gene3D" id="3.30.465.10">
    <property type="match status" value="1"/>
</dbReference>
<feature type="domain" description="FAD-binding PCMH-type" evidence="6">
    <location>
        <begin position="36"/>
        <end position="206"/>
    </location>
</feature>
<reference evidence="7" key="1">
    <citation type="submission" date="2006-06" db="EMBL/GenBank/DDBJ databases">
        <title>Complete sequence of chromosome of Chelativorans sp. BNC1.</title>
        <authorList>
            <consortium name="US DOE Joint Genome Institute"/>
            <person name="Copeland A."/>
            <person name="Lucas S."/>
            <person name="Lapidus A."/>
            <person name="Barry K."/>
            <person name="Detter J.C."/>
            <person name="Glavina del Rio T."/>
            <person name="Hammon N."/>
            <person name="Israni S."/>
            <person name="Dalin E."/>
            <person name="Tice H."/>
            <person name="Pitluck S."/>
            <person name="Chertkov O."/>
            <person name="Brettin T."/>
            <person name="Bruce D."/>
            <person name="Han C."/>
            <person name="Tapia R."/>
            <person name="Gilna P."/>
            <person name="Schmutz J."/>
            <person name="Larimer F."/>
            <person name="Land M."/>
            <person name="Hauser L."/>
            <person name="Kyrpides N."/>
            <person name="Mikhailova N."/>
            <person name="Richardson P."/>
        </authorList>
    </citation>
    <scope>NUCLEOTIDE SEQUENCE</scope>
    <source>
        <strain evidence="7">BNC1</strain>
    </source>
</reference>
<evidence type="ECO:0000256" key="3">
    <source>
        <dbReference type="ARBA" id="ARBA00022630"/>
    </source>
</evidence>
<dbReference type="OrthoDB" id="9775082at2"/>
<evidence type="ECO:0000256" key="5">
    <source>
        <dbReference type="ARBA" id="ARBA00023002"/>
    </source>
</evidence>
<dbReference type="GO" id="GO:0016491">
    <property type="term" value="F:oxidoreductase activity"/>
    <property type="evidence" value="ECO:0007669"/>
    <property type="project" value="UniProtKB-KW"/>
</dbReference>
<comment type="cofactor">
    <cofactor evidence="1">
        <name>FAD</name>
        <dbReference type="ChEBI" id="CHEBI:57692"/>
    </cofactor>
</comment>
<dbReference type="PROSITE" id="PS51387">
    <property type="entry name" value="FAD_PCMH"/>
    <property type="match status" value="1"/>
</dbReference>
<proteinExistence type="inferred from homology"/>
<protein>
    <submittedName>
        <fullName evidence="7">FAD linked oxidase-like protein</fullName>
    </submittedName>
</protein>
<evidence type="ECO:0000259" key="6">
    <source>
        <dbReference type="PROSITE" id="PS51387"/>
    </source>
</evidence>
<sequence>MHIDELRKAVRGAVTTRESAEYEAVRTGLLWNARKPDRFPEVVVKAMDAGDVQTAVKFAAANGMRVSARGGGHHFSTIALQDCVVIDLSAMNALEIDAVAGTARAQPAVTNGRLAAAAAEYGLAFPTGHCASVPLSGYLLGGGFGWNAGAWGIACHNVESVKVVLADGSLVTASEAENADIFWAARGAGPEFFGVVTEYRLRLHELPRAIRTSVWVYPIGEVDAVERWMSRTMRTVPRNVEFTAVLSSAPPPLAGKATKTVSAVATIFAYTEEEAQATLEKIAAGAPESALDIQLGMETPFEVLYLIMGQFFLEGRRYAADTNWSADPALQMAIMAEAIEAAPSAESFALGVVLPPPDGTMPDAAFSMVGPAFGCTYAIWQDDAQDQAALSWVRATSEKIAPISLGHYIGEADLDIAGRSHRSFSPEALERLRHLQRKYDQAGLFHRPEPDVEPLKRAG</sequence>
<dbReference type="PROSITE" id="PS00862">
    <property type="entry name" value="OX2_COVAL_FAD"/>
    <property type="match status" value="1"/>
</dbReference>
<accession>Q11LH4</accession>
<dbReference type="HOGENOM" id="CLU_018354_9_1_5"/>
<keyword evidence="3" id="KW-0285">Flavoprotein</keyword>
<dbReference type="InterPro" id="IPR006093">
    <property type="entry name" value="Oxy_OxRdtase_FAD_BS"/>
</dbReference>
<dbReference type="EMBL" id="CP000390">
    <property type="protein sequence ID" value="ABG61751.1"/>
    <property type="molecule type" value="Genomic_DNA"/>
</dbReference>
<dbReference type="InterPro" id="IPR006094">
    <property type="entry name" value="Oxid_FAD_bind_N"/>
</dbReference>
<dbReference type="eggNOG" id="COG0277">
    <property type="taxonomic scope" value="Bacteria"/>
</dbReference>
<keyword evidence="4" id="KW-0274">FAD</keyword>
<dbReference type="AlphaFoldDB" id="Q11LH4"/>
<evidence type="ECO:0000256" key="2">
    <source>
        <dbReference type="ARBA" id="ARBA00005466"/>
    </source>
</evidence>
<keyword evidence="5" id="KW-0560">Oxidoreductase</keyword>
<dbReference type="Pfam" id="PF01565">
    <property type="entry name" value="FAD_binding_4"/>
    <property type="match status" value="1"/>
</dbReference>
<comment type="similarity">
    <text evidence="2">Belongs to the oxygen-dependent FAD-linked oxidoreductase family.</text>
</comment>